<dbReference type="EMBL" id="LR862137">
    <property type="protein sequence ID" value="CAD1844486.1"/>
    <property type="molecule type" value="Genomic_DNA"/>
</dbReference>
<dbReference type="AlphaFoldDB" id="A0A6V7QNY8"/>
<evidence type="ECO:0000259" key="4">
    <source>
        <dbReference type="Pfam" id="PF07714"/>
    </source>
</evidence>
<dbReference type="InterPro" id="IPR001245">
    <property type="entry name" value="Ser-Thr/Tyr_kinase_cat_dom"/>
</dbReference>
<name>A0A6V7QNY8_ANACO</name>
<protein>
    <recommendedName>
        <fullName evidence="4">Serine-threonine/tyrosine-protein kinase catalytic domain-containing protein</fullName>
    </recommendedName>
</protein>
<feature type="domain" description="Serine-threonine/tyrosine-protein kinase catalytic" evidence="4">
    <location>
        <begin position="77"/>
        <end position="137"/>
    </location>
</feature>
<feature type="region of interest" description="Disordered" evidence="3">
    <location>
        <begin position="137"/>
        <end position="189"/>
    </location>
</feature>
<sequence>MLRRYLCCGAGSGDCNGRVADEPEPECEKVDGGGDVVRQFSWSEIESVTSGFTSPVIGEGGFSTVYLGHSRAHQLDVLLRLRRHPNVVRLIGFSDDQEEGALVFEYAPNGNLHDKLHGGGGRILGWAERVSIARQVAGRSTTSTSGAATSRWSTATSSPRTSSSARVRRRGSATSVGAAGLRRRGGPAR</sequence>
<gene>
    <name evidence="5" type="ORF">CB5_LOCUS27697</name>
</gene>
<dbReference type="InterPro" id="IPR011009">
    <property type="entry name" value="Kinase-like_dom_sf"/>
</dbReference>
<proteinExistence type="predicted"/>
<evidence type="ECO:0000256" key="1">
    <source>
        <dbReference type="ARBA" id="ARBA00022741"/>
    </source>
</evidence>
<evidence type="ECO:0000256" key="2">
    <source>
        <dbReference type="ARBA" id="ARBA00022840"/>
    </source>
</evidence>
<dbReference type="Gene3D" id="1.10.510.10">
    <property type="entry name" value="Transferase(Phosphotransferase) domain 1"/>
    <property type="match status" value="1"/>
</dbReference>
<dbReference type="PANTHER" id="PTHR27001:SF585">
    <property type="entry name" value="OS02G0648100 PROTEIN"/>
    <property type="match status" value="1"/>
</dbReference>
<accession>A0A6V7QNY8</accession>
<keyword evidence="1" id="KW-0547">Nucleotide-binding</keyword>
<dbReference type="GO" id="GO:0004672">
    <property type="term" value="F:protein kinase activity"/>
    <property type="evidence" value="ECO:0007669"/>
    <property type="project" value="InterPro"/>
</dbReference>
<reference evidence="5" key="1">
    <citation type="submission" date="2020-07" db="EMBL/GenBank/DDBJ databases">
        <authorList>
            <person name="Lin J."/>
        </authorList>
    </citation>
    <scope>NUCLEOTIDE SEQUENCE</scope>
</reference>
<keyword evidence="2" id="KW-0067">ATP-binding</keyword>
<dbReference type="GO" id="GO:0005524">
    <property type="term" value="F:ATP binding"/>
    <property type="evidence" value="ECO:0007669"/>
    <property type="project" value="UniProtKB-KW"/>
</dbReference>
<dbReference type="GO" id="GO:0005886">
    <property type="term" value="C:plasma membrane"/>
    <property type="evidence" value="ECO:0007669"/>
    <property type="project" value="TreeGrafter"/>
</dbReference>
<feature type="compositionally biased region" description="Low complexity" evidence="3">
    <location>
        <begin position="137"/>
        <end position="165"/>
    </location>
</feature>
<organism evidence="5">
    <name type="scientific">Ananas comosus var. bracteatus</name>
    <name type="common">red pineapple</name>
    <dbReference type="NCBI Taxonomy" id="296719"/>
    <lineage>
        <taxon>Eukaryota</taxon>
        <taxon>Viridiplantae</taxon>
        <taxon>Streptophyta</taxon>
        <taxon>Embryophyta</taxon>
        <taxon>Tracheophyta</taxon>
        <taxon>Spermatophyta</taxon>
        <taxon>Magnoliopsida</taxon>
        <taxon>Liliopsida</taxon>
        <taxon>Poales</taxon>
        <taxon>Bromeliaceae</taxon>
        <taxon>Bromelioideae</taxon>
        <taxon>Ananas</taxon>
    </lineage>
</organism>
<dbReference type="Pfam" id="PF07714">
    <property type="entry name" value="PK_Tyr_Ser-Thr"/>
    <property type="match status" value="1"/>
</dbReference>
<evidence type="ECO:0000256" key="3">
    <source>
        <dbReference type="SAM" id="MobiDB-lite"/>
    </source>
</evidence>
<evidence type="ECO:0000313" key="5">
    <source>
        <dbReference type="EMBL" id="CAD1844486.1"/>
    </source>
</evidence>
<dbReference type="PANTHER" id="PTHR27001">
    <property type="entry name" value="OS01G0253100 PROTEIN"/>
    <property type="match status" value="1"/>
</dbReference>
<dbReference type="SUPFAM" id="SSF56112">
    <property type="entry name" value="Protein kinase-like (PK-like)"/>
    <property type="match status" value="1"/>
</dbReference>
<dbReference type="Gene3D" id="3.30.200.20">
    <property type="entry name" value="Phosphorylase Kinase, domain 1"/>
    <property type="match status" value="1"/>
</dbReference>